<evidence type="ECO:0008006" key="3">
    <source>
        <dbReference type="Google" id="ProtNLM"/>
    </source>
</evidence>
<keyword evidence="2" id="KW-1185">Reference proteome</keyword>
<organism evidence="1 2">
    <name type="scientific">Dethiobacter alkaliphilus AHT 1</name>
    <dbReference type="NCBI Taxonomy" id="555088"/>
    <lineage>
        <taxon>Bacteria</taxon>
        <taxon>Bacillati</taxon>
        <taxon>Bacillota</taxon>
        <taxon>Dethiobacteria</taxon>
        <taxon>Dethiobacterales</taxon>
        <taxon>Dethiobacteraceae</taxon>
        <taxon>Dethiobacter</taxon>
    </lineage>
</organism>
<dbReference type="STRING" id="555088.DealDRAFT_2548"/>
<dbReference type="eggNOG" id="ENOG5033ACZ">
    <property type="taxonomic scope" value="Bacteria"/>
</dbReference>
<dbReference type="Proteomes" id="UP000006443">
    <property type="component" value="Unassembled WGS sequence"/>
</dbReference>
<dbReference type="RefSeq" id="WP_008518061.1">
    <property type="nucleotide sequence ID" value="NZ_ACJM01000015.1"/>
</dbReference>
<dbReference type="Pfam" id="PF10704">
    <property type="entry name" value="DUF2508"/>
    <property type="match status" value="1"/>
</dbReference>
<dbReference type="AlphaFoldDB" id="C0GJ89"/>
<accession>C0GJ89</accession>
<gene>
    <name evidence="1" type="ORF">DealDRAFT_2548</name>
</gene>
<sequence>MTRAELQKQLYMFWETVVSKLSMSEAAATTPQEKDLFDLVEDARQEWQAAMSHFNQVTDPDLVDHAIHAMEAAEKKYTYLLKKARREGYRLPATLDALRERRAARANI</sequence>
<name>C0GJ89_DETAL</name>
<evidence type="ECO:0000313" key="2">
    <source>
        <dbReference type="Proteomes" id="UP000006443"/>
    </source>
</evidence>
<evidence type="ECO:0000313" key="1">
    <source>
        <dbReference type="EMBL" id="EEG76574.1"/>
    </source>
</evidence>
<reference evidence="1 2" key="1">
    <citation type="submission" date="2009-02" db="EMBL/GenBank/DDBJ databases">
        <title>Sequencing of the draft genome and assembly of Dethiobacter alkaliphilus AHT 1.</title>
        <authorList>
            <consortium name="US DOE Joint Genome Institute (JGI-PGF)"/>
            <person name="Lucas S."/>
            <person name="Copeland A."/>
            <person name="Lapidus A."/>
            <person name="Glavina del Rio T."/>
            <person name="Dalin E."/>
            <person name="Tice H."/>
            <person name="Bruce D."/>
            <person name="Goodwin L."/>
            <person name="Pitluck S."/>
            <person name="Larimer F."/>
            <person name="Land M.L."/>
            <person name="Hauser L."/>
            <person name="Muyzer G."/>
        </authorList>
    </citation>
    <scope>NUCLEOTIDE SEQUENCE [LARGE SCALE GENOMIC DNA]</scope>
    <source>
        <strain evidence="1 2">AHT 1</strain>
    </source>
</reference>
<comment type="caution">
    <text evidence="1">The sequence shown here is derived from an EMBL/GenBank/DDBJ whole genome shotgun (WGS) entry which is preliminary data.</text>
</comment>
<proteinExistence type="predicted"/>
<protein>
    <recommendedName>
        <fullName evidence="3">DUF2508 family protein</fullName>
    </recommendedName>
</protein>
<dbReference type="InterPro" id="IPR019644">
    <property type="entry name" value="DUF2508"/>
</dbReference>
<dbReference type="EMBL" id="ACJM01000015">
    <property type="protein sequence ID" value="EEG76574.1"/>
    <property type="molecule type" value="Genomic_DNA"/>
</dbReference>